<dbReference type="RefSeq" id="WP_189745085.1">
    <property type="nucleotide sequence ID" value="NZ_BMRL01000017.1"/>
</dbReference>
<dbReference type="GeneID" id="95594388"/>
<organism evidence="1 2">
    <name type="scientific">Streptomyces nojiriensis</name>
    <dbReference type="NCBI Taxonomy" id="66374"/>
    <lineage>
        <taxon>Bacteria</taxon>
        <taxon>Bacillati</taxon>
        <taxon>Actinomycetota</taxon>
        <taxon>Actinomycetes</taxon>
        <taxon>Kitasatosporales</taxon>
        <taxon>Streptomycetaceae</taxon>
        <taxon>Streptomyces</taxon>
    </lineage>
</organism>
<name>A0ABQ3SJQ8_9ACTN</name>
<dbReference type="EMBL" id="BNEC01000003">
    <property type="protein sequence ID" value="GHI68085.1"/>
    <property type="molecule type" value="Genomic_DNA"/>
</dbReference>
<sequence length="166" mass="18339">MRTPVFELHIRPMFRATDKVHMGFAFDLWDYDDVVANADDILERLQSDMPPTATGGPWPEEWITLFQRWKDGARKRLDLGTAAFALQQGTAKTTITATGTFPAAGVVGWLQLESETAASKTYVLYFEAPDSPAGGAPQAFTLKESYPSTDTRSVFVHDGVGTQQLH</sequence>
<proteinExistence type="predicted"/>
<comment type="caution">
    <text evidence="1">The sequence shown here is derived from an EMBL/GenBank/DDBJ whole genome shotgun (WGS) entry which is preliminary data.</text>
</comment>
<reference evidence="2" key="1">
    <citation type="submission" date="2023-07" db="EMBL/GenBank/DDBJ databases">
        <title>Whole genome shotgun sequence of Streptomyces nojiriensis NBRC 13794.</title>
        <authorList>
            <person name="Komaki H."/>
            <person name="Tamura T."/>
        </authorList>
    </citation>
    <scope>NUCLEOTIDE SEQUENCE [LARGE SCALE GENOMIC DNA]</scope>
    <source>
        <strain evidence="2">NBRC 13794</strain>
    </source>
</reference>
<evidence type="ECO:0000313" key="1">
    <source>
        <dbReference type="EMBL" id="GHI68085.1"/>
    </source>
</evidence>
<accession>A0ABQ3SJQ8</accession>
<evidence type="ECO:0000313" key="2">
    <source>
        <dbReference type="Proteomes" id="UP000613974"/>
    </source>
</evidence>
<protein>
    <submittedName>
        <fullName evidence="1">Uncharacterized protein</fullName>
    </submittedName>
</protein>
<dbReference type="Proteomes" id="UP000613974">
    <property type="component" value="Unassembled WGS sequence"/>
</dbReference>
<gene>
    <name evidence="1" type="ORF">Snoj_20030</name>
</gene>
<keyword evidence="2" id="KW-1185">Reference proteome</keyword>